<dbReference type="Proteomes" id="UP000617426">
    <property type="component" value="Unassembled WGS sequence"/>
</dbReference>
<evidence type="ECO:0000256" key="3">
    <source>
        <dbReference type="ARBA" id="ARBA00022840"/>
    </source>
</evidence>
<reference evidence="5" key="1">
    <citation type="submission" date="2020-08" db="EMBL/GenBank/DDBJ databases">
        <title>Sequencing the genomes of 1000 actinobacteria strains.</title>
        <authorList>
            <person name="Klenk H.-P."/>
        </authorList>
    </citation>
    <scope>NUCLEOTIDE SEQUENCE</scope>
    <source>
        <strain evidence="5">DSM 10695</strain>
    </source>
</reference>
<keyword evidence="2" id="KW-0547">Nucleotide-binding</keyword>
<dbReference type="InterPro" id="IPR017911">
    <property type="entry name" value="MacB-like_ATP-bd"/>
</dbReference>
<keyword evidence="6" id="KW-1185">Reference proteome</keyword>
<protein>
    <submittedName>
        <fullName evidence="5">ABC transport system ATP-binding protein</fullName>
    </submittedName>
</protein>
<organism evidence="5 6">
    <name type="scientific">Schaalia hyovaginalis</name>
    <dbReference type="NCBI Taxonomy" id="29316"/>
    <lineage>
        <taxon>Bacteria</taxon>
        <taxon>Bacillati</taxon>
        <taxon>Actinomycetota</taxon>
        <taxon>Actinomycetes</taxon>
        <taxon>Actinomycetales</taxon>
        <taxon>Actinomycetaceae</taxon>
        <taxon>Schaalia</taxon>
    </lineage>
</organism>
<dbReference type="InterPro" id="IPR003593">
    <property type="entry name" value="AAA+_ATPase"/>
</dbReference>
<dbReference type="InterPro" id="IPR003439">
    <property type="entry name" value="ABC_transporter-like_ATP-bd"/>
</dbReference>
<dbReference type="GO" id="GO:0005524">
    <property type="term" value="F:ATP binding"/>
    <property type="evidence" value="ECO:0007669"/>
    <property type="project" value="UniProtKB-KW"/>
</dbReference>
<evidence type="ECO:0000313" key="5">
    <source>
        <dbReference type="EMBL" id="MBB6335251.1"/>
    </source>
</evidence>
<dbReference type="Pfam" id="PF00005">
    <property type="entry name" value="ABC_tran"/>
    <property type="match status" value="1"/>
</dbReference>
<sequence length="220" mass="23749">MRTMPLLEARRVAFAYPRTPAPVVDAWSDSFESGSLTAITGGSGTGKSTRLFLLATLLRPDSGEIVFEGTRIDALTDSARSRFRAERCGFIFQDAALDPTRSVLDNITESALYRGQSRREAETRARELLDAVGLDLPAHRRPGELSGGQAQRIALCRALVSDPTVIFADEPTGNLDSRTGGLVMEILAERAREGALVIVVTHDAPIAALADRRIDIGEGE</sequence>
<dbReference type="InterPro" id="IPR017871">
    <property type="entry name" value="ABC_transporter-like_CS"/>
</dbReference>
<gene>
    <name evidence="5" type="ORF">HD592_001816</name>
</gene>
<accession>A0A923E816</accession>
<dbReference type="GO" id="GO:0016887">
    <property type="term" value="F:ATP hydrolysis activity"/>
    <property type="evidence" value="ECO:0007669"/>
    <property type="project" value="InterPro"/>
</dbReference>
<comment type="caution">
    <text evidence="5">The sequence shown here is derived from an EMBL/GenBank/DDBJ whole genome shotgun (WGS) entry which is preliminary data.</text>
</comment>
<dbReference type="AlphaFoldDB" id="A0A923E816"/>
<evidence type="ECO:0000259" key="4">
    <source>
        <dbReference type="PROSITE" id="PS50893"/>
    </source>
</evidence>
<dbReference type="GO" id="GO:0022857">
    <property type="term" value="F:transmembrane transporter activity"/>
    <property type="evidence" value="ECO:0007669"/>
    <property type="project" value="TreeGrafter"/>
</dbReference>
<dbReference type="SUPFAM" id="SSF52540">
    <property type="entry name" value="P-loop containing nucleoside triphosphate hydrolases"/>
    <property type="match status" value="1"/>
</dbReference>
<evidence type="ECO:0000256" key="1">
    <source>
        <dbReference type="ARBA" id="ARBA00022448"/>
    </source>
</evidence>
<keyword evidence="3 5" id="KW-0067">ATP-binding</keyword>
<dbReference type="PROSITE" id="PS00211">
    <property type="entry name" value="ABC_TRANSPORTER_1"/>
    <property type="match status" value="1"/>
</dbReference>
<dbReference type="EMBL" id="JACHMK010000001">
    <property type="protein sequence ID" value="MBB6335251.1"/>
    <property type="molecule type" value="Genomic_DNA"/>
</dbReference>
<keyword evidence="1" id="KW-0813">Transport</keyword>
<evidence type="ECO:0000256" key="2">
    <source>
        <dbReference type="ARBA" id="ARBA00022741"/>
    </source>
</evidence>
<dbReference type="Gene3D" id="3.40.50.300">
    <property type="entry name" value="P-loop containing nucleotide triphosphate hydrolases"/>
    <property type="match status" value="1"/>
</dbReference>
<proteinExistence type="predicted"/>
<dbReference type="PANTHER" id="PTHR24220">
    <property type="entry name" value="IMPORT ATP-BINDING PROTEIN"/>
    <property type="match status" value="1"/>
</dbReference>
<evidence type="ECO:0000313" key="6">
    <source>
        <dbReference type="Proteomes" id="UP000617426"/>
    </source>
</evidence>
<dbReference type="InterPro" id="IPR015854">
    <property type="entry name" value="ABC_transpr_LolD-like"/>
</dbReference>
<feature type="domain" description="ABC transporter" evidence="4">
    <location>
        <begin position="7"/>
        <end position="220"/>
    </location>
</feature>
<dbReference type="PROSITE" id="PS50893">
    <property type="entry name" value="ABC_TRANSPORTER_2"/>
    <property type="match status" value="1"/>
</dbReference>
<dbReference type="InterPro" id="IPR027417">
    <property type="entry name" value="P-loop_NTPase"/>
</dbReference>
<dbReference type="SMART" id="SM00382">
    <property type="entry name" value="AAA"/>
    <property type="match status" value="1"/>
</dbReference>
<dbReference type="CDD" id="cd03255">
    <property type="entry name" value="ABC_MJ0796_LolCDE_FtsE"/>
    <property type="match status" value="1"/>
</dbReference>
<dbReference type="GO" id="GO:0005886">
    <property type="term" value="C:plasma membrane"/>
    <property type="evidence" value="ECO:0007669"/>
    <property type="project" value="TreeGrafter"/>
</dbReference>
<name>A0A923E816_9ACTO</name>